<dbReference type="Proteomes" id="UP000676649">
    <property type="component" value="Chromosome"/>
</dbReference>
<gene>
    <name evidence="4" type="ORF">KEF85_07760</name>
</gene>
<dbReference type="EMBL" id="CP073754">
    <property type="protein sequence ID" value="QWF72331.1"/>
    <property type="molecule type" value="Genomic_DNA"/>
</dbReference>
<evidence type="ECO:0000256" key="1">
    <source>
        <dbReference type="ARBA" id="ARBA00022649"/>
    </source>
</evidence>
<protein>
    <submittedName>
        <fullName evidence="4">DUF86 domain-containing protein</fullName>
    </submittedName>
</protein>
<evidence type="ECO:0000313" key="4">
    <source>
        <dbReference type="EMBL" id="QWF72331.1"/>
    </source>
</evidence>
<evidence type="ECO:0000256" key="2">
    <source>
        <dbReference type="ARBA" id="ARBA00022722"/>
    </source>
</evidence>
<name>A0A975MQW2_9GAMM</name>
<organism evidence="4 5">
    <name type="scientific">Methylomonas paludis</name>
    <dbReference type="NCBI Taxonomy" id="1173101"/>
    <lineage>
        <taxon>Bacteria</taxon>
        <taxon>Pseudomonadati</taxon>
        <taxon>Pseudomonadota</taxon>
        <taxon>Gammaproteobacteria</taxon>
        <taxon>Methylococcales</taxon>
        <taxon>Methylococcaceae</taxon>
        <taxon>Methylomonas</taxon>
    </lineage>
</organism>
<accession>A0A975MQW2</accession>
<dbReference type="KEGG" id="mpad:KEF85_07760"/>
<dbReference type="Pfam" id="PF01934">
    <property type="entry name" value="HepT-like"/>
    <property type="match status" value="1"/>
</dbReference>
<proteinExistence type="predicted"/>
<dbReference type="RefSeq" id="WP_215584704.1">
    <property type="nucleotide sequence ID" value="NZ_CP073754.1"/>
</dbReference>
<reference evidence="4" key="1">
    <citation type="submission" date="2021-04" db="EMBL/GenBank/DDBJ databases">
        <title>Draft genome sequence data of methanotrophic Methylovulum sp. strain S1L and Methylomonas sp. strain S2AM isolated from boreal lake water columns.</title>
        <authorList>
            <person name="Rissanen A.J."/>
            <person name="Mangayil R."/>
            <person name="Svenning M.M."/>
            <person name="Khanongnuch R."/>
        </authorList>
    </citation>
    <scope>NUCLEOTIDE SEQUENCE</scope>
    <source>
        <strain evidence="4">S2AM</strain>
    </source>
</reference>
<dbReference type="InterPro" id="IPR008201">
    <property type="entry name" value="HepT-like"/>
</dbReference>
<keyword evidence="1" id="KW-1277">Toxin-antitoxin system</keyword>
<keyword evidence="3" id="KW-0378">Hydrolase</keyword>
<evidence type="ECO:0000256" key="3">
    <source>
        <dbReference type="ARBA" id="ARBA00022801"/>
    </source>
</evidence>
<dbReference type="GO" id="GO:0016787">
    <property type="term" value="F:hydrolase activity"/>
    <property type="evidence" value="ECO:0007669"/>
    <property type="project" value="UniProtKB-KW"/>
</dbReference>
<sequence length="83" mass="9605">MQRDVRAFLWDANQAAEAIQEFVAGKSFADYTADRLLRSAVERQFEIIGEALNQLCRIEPSWAERIPEVPQIVAFRSWLCFSQ</sequence>
<dbReference type="GO" id="GO:0004540">
    <property type="term" value="F:RNA nuclease activity"/>
    <property type="evidence" value="ECO:0007669"/>
    <property type="project" value="InterPro"/>
</dbReference>
<keyword evidence="2" id="KW-0540">Nuclease</keyword>
<keyword evidence="5" id="KW-1185">Reference proteome</keyword>
<evidence type="ECO:0000313" key="5">
    <source>
        <dbReference type="Proteomes" id="UP000676649"/>
    </source>
</evidence>
<dbReference type="GO" id="GO:0110001">
    <property type="term" value="C:toxin-antitoxin complex"/>
    <property type="evidence" value="ECO:0007669"/>
    <property type="project" value="InterPro"/>
</dbReference>
<dbReference type="AlphaFoldDB" id="A0A975MQW2"/>